<dbReference type="GO" id="GO:0006950">
    <property type="term" value="P:response to stress"/>
    <property type="evidence" value="ECO:0007669"/>
    <property type="project" value="TreeGrafter"/>
</dbReference>
<dbReference type="eggNOG" id="COG1846">
    <property type="taxonomic scope" value="Bacteria"/>
</dbReference>
<dbReference type="PATRIC" id="fig|1280950.3.peg.1704"/>
<name>A0A059FR37_9PROT</name>
<accession>A0A059FR37</accession>
<feature type="domain" description="HTH marR-type" evidence="4">
    <location>
        <begin position="1"/>
        <end position="143"/>
    </location>
</feature>
<dbReference type="PANTHER" id="PTHR33164">
    <property type="entry name" value="TRANSCRIPTIONAL REGULATOR, MARR FAMILY"/>
    <property type="match status" value="1"/>
</dbReference>
<dbReference type="InterPro" id="IPR000835">
    <property type="entry name" value="HTH_MarR-typ"/>
</dbReference>
<protein>
    <recommendedName>
        <fullName evidence="4">HTH marR-type domain-containing protein</fullName>
    </recommendedName>
</protein>
<evidence type="ECO:0000256" key="1">
    <source>
        <dbReference type="ARBA" id="ARBA00023015"/>
    </source>
</evidence>
<dbReference type="AlphaFoldDB" id="A0A059FR37"/>
<dbReference type="InterPro" id="IPR036390">
    <property type="entry name" value="WH_DNA-bd_sf"/>
</dbReference>
<dbReference type="SUPFAM" id="SSF46785">
    <property type="entry name" value="Winged helix' DNA-binding domain"/>
    <property type="match status" value="1"/>
</dbReference>
<keyword evidence="1" id="KW-0805">Transcription regulation</keyword>
<evidence type="ECO:0000313" key="5">
    <source>
        <dbReference type="EMBL" id="KCZ92986.1"/>
    </source>
</evidence>
<dbReference type="GO" id="GO:0003700">
    <property type="term" value="F:DNA-binding transcription factor activity"/>
    <property type="evidence" value="ECO:0007669"/>
    <property type="project" value="InterPro"/>
</dbReference>
<evidence type="ECO:0000313" key="6">
    <source>
        <dbReference type="Proteomes" id="UP000025171"/>
    </source>
</evidence>
<organism evidence="5 6">
    <name type="scientific">Hyphomonas johnsonii MHS-2</name>
    <dbReference type="NCBI Taxonomy" id="1280950"/>
    <lineage>
        <taxon>Bacteria</taxon>
        <taxon>Pseudomonadati</taxon>
        <taxon>Pseudomonadota</taxon>
        <taxon>Alphaproteobacteria</taxon>
        <taxon>Hyphomonadales</taxon>
        <taxon>Hyphomonadaceae</taxon>
        <taxon>Hyphomonas</taxon>
    </lineage>
</organism>
<dbReference type="PRINTS" id="PR00598">
    <property type="entry name" value="HTHMARR"/>
</dbReference>
<dbReference type="SMART" id="SM00347">
    <property type="entry name" value="HTH_MARR"/>
    <property type="match status" value="1"/>
</dbReference>
<dbReference type="Proteomes" id="UP000025171">
    <property type="component" value="Unassembled WGS sequence"/>
</dbReference>
<dbReference type="EMBL" id="ARYK01000003">
    <property type="protein sequence ID" value="KCZ92986.1"/>
    <property type="molecule type" value="Genomic_DNA"/>
</dbReference>
<reference evidence="5 6" key="1">
    <citation type="journal article" date="2014" name="Antonie Van Leeuwenhoek">
        <title>Hyphomonas beringensis sp. nov. and Hyphomonas chukchiensis sp. nov., isolated from surface seawater of the Bering Sea and Chukchi Sea.</title>
        <authorList>
            <person name="Li C."/>
            <person name="Lai Q."/>
            <person name="Li G."/>
            <person name="Dong C."/>
            <person name="Wang J."/>
            <person name="Liao Y."/>
            <person name="Shao Z."/>
        </authorList>
    </citation>
    <scope>NUCLEOTIDE SEQUENCE [LARGE SCALE GENOMIC DNA]</scope>
    <source>
        <strain evidence="5 6">MHS-2</strain>
    </source>
</reference>
<evidence type="ECO:0000259" key="4">
    <source>
        <dbReference type="PROSITE" id="PS50995"/>
    </source>
</evidence>
<dbReference type="Pfam" id="PF12802">
    <property type="entry name" value="MarR_2"/>
    <property type="match status" value="1"/>
</dbReference>
<dbReference type="PROSITE" id="PS01117">
    <property type="entry name" value="HTH_MARR_1"/>
    <property type="match status" value="1"/>
</dbReference>
<dbReference type="PANTHER" id="PTHR33164:SF101">
    <property type="entry name" value="TRANSCRIPTIONAL REPRESSOR MPRA"/>
    <property type="match status" value="1"/>
</dbReference>
<keyword evidence="6" id="KW-1185">Reference proteome</keyword>
<sequence length="149" mass="16115">MKTLSPDQQALFGLLNEIGIINQLSSSLLERLLPHGLTVAQFSLLNHLQRLEGEWSPARLAAAFQVTRGTMTSTLQRLEAKGFISLVPDPADGRAKIVTLTDAGRRARDAALAAAGPGLAEMKDALSPSEVAAVIPVLQKLRIWLDMHR</sequence>
<dbReference type="InterPro" id="IPR039422">
    <property type="entry name" value="MarR/SlyA-like"/>
</dbReference>
<dbReference type="PROSITE" id="PS50995">
    <property type="entry name" value="HTH_MARR_2"/>
    <property type="match status" value="1"/>
</dbReference>
<dbReference type="RefSeq" id="WP_051618420.1">
    <property type="nucleotide sequence ID" value="NZ_ARYK01000003.1"/>
</dbReference>
<dbReference type="Gene3D" id="1.10.10.10">
    <property type="entry name" value="Winged helix-like DNA-binding domain superfamily/Winged helix DNA-binding domain"/>
    <property type="match status" value="1"/>
</dbReference>
<comment type="caution">
    <text evidence="5">The sequence shown here is derived from an EMBL/GenBank/DDBJ whole genome shotgun (WGS) entry which is preliminary data.</text>
</comment>
<gene>
    <name evidence="5" type="ORF">HJO_08522</name>
</gene>
<evidence type="ECO:0000256" key="2">
    <source>
        <dbReference type="ARBA" id="ARBA00023125"/>
    </source>
</evidence>
<evidence type="ECO:0000256" key="3">
    <source>
        <dbReference type="ARBA" id="ARBA00023163"/>
    </source>
</evidence>
<keyword evidence="3" id="KW-0804">Transcription</keyword>
<proteinExistence type="predicted"/>
<dbReference type="InterPro" id="IPR036388">
    <property type="entry name" value="WH-like_DNA-bd_sf"/>
</dbReference>
<dbReference type="OrthoDB" id="6400670at2"/>
<dbReference type="STRING" id="1280950.HJO_08522"/>
<dbReference type="InterPro" id="IPR023187">
    <property type="entry name" value="Tscrpt_reg_MarR-type_CS"/>
</dbReference>
<dbReference type="GO" id="GO:0003677">
    <property type="term" value="F:DNA binding"/>
    <property type="evidence" value="ECO:0007669"/>
    <property type="project" value="UniProtKB-KW"/>
</dbReference>
<keyword evidence="2" id="KW-0238">DNA-binding</keyword>